<dbReference type="Gene3D" id="1.20.1690.10">
    <property type="entry name" value="V-type ATP synthase subunit C domain"/>
    <property type="match status" value="2"/>
</dbReference>
<dbReference type="eggNOG" id="COG1527">
    <property type="taxonomic scope" value="Bacteria"/>
</dbReference>
<dbReference type="KEGG" id="ccl:Clocl_0111"/>
<proteinExistence type="inferred from homology"/>
<keyword evidence="2" id="KW-0813">Transport</keyword>
<dbReference type="PANTHER" id="PTHR38682:SF1">
    <property type="entry name" value="V-TYPE ATP SYNTHASE SUBUNIT C"/>
    <property type="match status" value="1"/>
</dbReference>
<dbReference type="InterPro" id="IPR044911">
    <property type="entry name" value="V-type_ATPase_csu/dsu_dom_3"/>
</dbReference>
<evidence type="ECO:0000256" key="2">
    <source>
        <dbReference type="ARBA" id="ARBA00022448"/>
    </source>
</evidence>
<dbReference type="GO" id="GO:0046961">
    <property type="term" value="F:proton-transporting ATPase activity, rotational mechanism"/>
    <property type="evidence" value="ECO:0007669"/>
    <property type="project" value="InterPro"/>
</dbReference>
<organism evidence="4 5">
    <name type="scientific">Acetivibrio clariflavus (strain DSM 19732 / NBRC 101661 / EBR45)</name>
    <name type="common">Clostridium clariflavum</name>
    <dbReference type="NCBI Taxonomy" id="720554"/>
    <lineage>
        <taxon>Bacteria</taxon>
        <taxon>Bacillati</taxon>
        <taxon>Bacillota</taxon>
        <taxon>Clostridia</taxon>
        <taxon>Eubacteriales</taxon>
        <taxon>Oscillospiraceae</taxon>
        <taxon>Acetivibrio</taxon>
    </lineage>
</organism>
<gene>
    <name evidence="4" type="ordered locus">Clocl_0111</name>
</gene>
<dbReference type="Proteomes" id="UP000005435">
    <property type="component" value="Chromosome"/>
</dbReference>
<dbReference type="InterPro" id="IPR035067">
    <property type="entry name" value="V-type_ATPase_csu/dsu"/>
</dbReference>
<dbReference type="InterPro" id="IPR036079">
    <property type="entry name" value="ATPase_csu/dsu_sf"/>
</dbReference>
<reference evidence="5" key="1">
    <citation type="submission" date="2011-12" db="EMBL/GenBank/DDBJ databases">
        <title>Complete sequence of Clostridium clariflavum DSM 19732.</title>
        <authorList>
            <consortium name="US DOE Joint Genome Institute"/>
            <person name="Lucas S."/>
            <person name="Han J."/>
            <person name="Lapidus A."/>
            <person name="Cheng J.-F."/>
            <person name="Goodwin L."/>
            <person name="Pitluck S."/>
            <person name="Peters L."/>
            <person name="Teshima H."/>
            <person name="Detter J.C."/>
            <person name="Han C."/>
            <person name="Tapia R."/>
            <person name="Land M."/>
            <person name="Hauser L."/>
            <person name="Kyrpides N."/>
            <person name="Ivanova N."/>
            <person name="Pagani I."/>
            <person name="Kitzmiller T."/>
            <person name="Lynd L."/>
            <person name="Izquierdo J."/>
            <person name="Woyke T."/>
        </authorList>
    </citation>
    <scope>NUCLEOTIDE SEQUENCE [LARGE SCALE GENOMIC DNA]</scope>
    <source>
        <strain evidence="5">DSM 19732 / NBRC 101661 / EBR45</strain>
    </source>
</reference>
<sequence precursor="true">MSKAIKNKDTQYAYSVSRIRAIERKLLDKGKLDRMVEAKSPEEALKVLQEADYGNRDSDALNIYEYENLLKDENKKVYSLLKEIAPEPDVFDLFLISNDYHNIKVLLKSEFSGQDSDSLLIESGSIPADKLKAMVMDRNFTGMPAIMRTAVEECIHTYNKTLDPQVIDIILDKASFKQMKQISLNSGNTFIKDLVTLFIDLANIKIFLRVKALNKPWDFLQKVLIPDGSISSTVFTENLDNPLDSFIDALKFTSLGEFLEEGIESFKTTGSLTRFEKLSDNLILNYVKKSKYIALGIEPLVGYLMAKEMEIKNARIIMVGKINNISNEVIRERLREAYV</sequence>
<name>G8LZK0_ACECE</name>
<dbReference type="InterPro" id="IPR002843">
    <property type="entry name" value="ATPase_V0-cplx_csu/dsu"/>
</dbReference>
<keyword evidence="3" id="KW-0406">Ion transport</keyword>
<comment type="similarity">
    <text evidence="1">Belongs to the V-ATPase V0D/AC39 subunit family.</text>
</comment>
<dbReference type="STRING" id="720554.Clocl_0111"/>
<dbReference type="EMBL" id="CP003065">
    <property type="protein sequence ID" value="AEV66863.1"/>
    <property type="molecule type" value="Genomic_DNA"/>
</dbReference>
<evidence type="ECO:0000313" key="4">
    <source>
        <dbReference type="EMBL" id="AEV66863.1"/>
    </source>
</evidence>
<dbReference type="NCBIfam" id="NF002266">
    <property type="entry name" value="PRK01198.1-2"/>
    <property type="match status" value="1"/>
</dbReference>
<dbReference type="RefSeq" id="WP_014253501.1">
    <property type="nucleotide sequence ID" value="NC_016627.1"/>
</dbReference>
<accession>G8LZK0</accession>
<dbReference type="Gene3D" id="1.10.132.50">
    <property type="entry name" value="ATP synthase (C/AC39) subunit, domain 3"/>
    <property type="match status" value="1"/>
</dbReference>
<keyword evidence="5" id="KW-1185">Reference proteome</keyword>
<reference evidence="4 5" key="2">
    <citation type="journal article" date="2012" name="Stand. Genomic Sci.">
        <title>Complete Genome Sequence of Clostridium clariflavum DSM 19732.</title>
        <authorList>
            <person name="Izquierdo J.A."/>
            <person name="Goodwin L."/>
            <person name="Davenport K.W."/>
            <person name="Teshima H."/>
            <person name="Bruce D."/>
            <person name="Detter C."/>
            <person name="Tapia R."/>
            <person name="Han S."/>
            <person name="Land M."/>
            <person name="Hauser L."/>
            <person name="Jeffries C.D."/>
            <person name="Han J."/>
            <person name="Pitluck S."/>
            <person name="Nolan M."/>
            <person name="Chen A."/>
            <person name="Huntemann M."/>
            <person name="Mavromatis K."/>
            <person name="Mikhailova N."/>
            <person name="Liolios K."/>
            <person name="Woyke T."/>
            <person name="Lynd L.R."/>
        </authorList>
    </citation>
    <scope>NUCLEOTIDE SEQUENCE [LARGE SCALE GENOMIC DNA]</scope>
    <source>
        <strain evidence="5">DSM 19732 / NBRC 101661 / EBR45</strain>
    </source>
</reference>
<dbReference type="PANTHER" id="PTHR38682">
    <property type="entry name" value="V-TYPE ATP SYNTHASE SUBUNIT C"/>
    <property type="match status" value="1"/>
</dbReference>
<dbReference type="InterPro" id="IPR050873">
    <property type="entry name" value="V-ATPase_V0D/AC39_subunit"/>
</dbReference>
<dbReference type="Pfam" id="PF01992">
    <property type="entry name" value="vATP-synt_AC39"/>
    <property type="match status" value="1"/>
</dbReference>
<evidence type="ECO:0000313" key="5">
    <source>
        <dbReference type="Proteomes" id="UP000005435"/>
    </source>
</evidence>
<evidence type="ECO:0000256" key="1">
    <source>
        <dbReference type="ARBA" id="ARBA00006709"/>
    </source>
</evidence>
<evidence type="ECO:0000256" key="3">
    <source>
        <dbReference type="ARBA" id="ARBA00023065"/>
    </source>
</evidence>
<dbReference type="HOGENOM" id="CLU_059311_1_0_9"/>
<dbReference type="SUPFAM" id="SSF103486">
    <property type="entry name" value="V-type ATP synthase subunit C"/>
    <property type="match status" value="1"/>
</dbReference>
<protein>
    <submittedName>
        <fullName evidence="4">Archaeal/vacuolar-type H+-ATPase subunit C</fullName>
    </submittedName>
</protein>
<dbReference type="AlphaFoldDB" id="G8LZK0"/>